<evidence type="ECO:0000256" key="3">
    <source>
        <dbReference type="ARBA" id="ARBA00023237"/>
    </source>
</evidence>
<evidence type="ECO:0000259" key="7">
    <source>
        <dbReference type="Pfam" id="PF08479"/>
    </source>
</evidence>
<name>A0A6I4IZC7_9SPHN</name>
<gene>
    <name evidence="8" type="ORF">GON01_02295</name>
</gene>
<comment type="caution">
    <text evidence="8">The sequence shown here is derived from an EMBL/GenBank/DDBJ whole genome shotgun (WGS) entry which is preliminary data.</text>
</comment>
<feature type="domain" description="Haemolysin activator HlyB C-terminal" evidence="6">
    <location>
        <begin position="207"/>
        <end position="508"/>
    </location>
</feature>
<dbReference type="InterPro" id="IPR051544">
    <property type="entry name" value="TPS_OM_transporter"/>
</dbReference>
<dbReference type="Pfam" id="PF03865">
    <property type="entry name" value="ShlB"/>
    <property type="match status" value="1"/>
</dbReference>
<dbReference type="AlphaFoldDB" id="A0A6I4IZC7"/>
<reference evidence="8 9" key="1">
    <citation type="submission" date="2019-12" db="EMBL/GenBank/DDBJ databases">
        <authorList>
            <person name="Huq M.A."/>
        </authorList>
    </citation>
    <scope>NUCLEOTIDE SEQUENCE [LARGE SCALE GENOMIC DNA]</scope>
    <source>
        <strain evidence="8 9">MAH-20</strain>
    </source>
</reference>
<evidence type="ECO:0000259" key="6">
    <source>
        <dbReference type="Pfam" id="PF03865"/>
    </source>
</evidence>
<dbReference type="PANTHER" id="PTHR34597:SF6">
    <property type="entry name" value="BLR6126 PROTEIN"/>
    <property type="match status" value="1"/>
</dbReference>
<evidence type="ECO:0000256" key="2">
    <source>
        <dbReference type="ARBA" id="ARBA00022692"/>
    </source>
</evidence>
<evidence type="ECO:0000256" key="5">
    <source>
        <dbReference type="SAM" id="SignalP"/>
    </source>
</evidence>
<dbReference type="InterPro" id="IPR013686">
    <property type="entry name" value="Polypept-transport_assoc_ShlB"/>
</dbReference>
<feature type="chain" id="PRO_5026266628" evidence="5">
    <location>
        <begin position="22"/>
        <end position="546"/>
    </location>
</feature>
<protein>
    <submittedName>
        <fullName evidence="8">ShlB/FhaC/HecB family hemolysin secretion/activation protein</fullName>
    </submittedName>
</protein>
<sequence>MRLRINAVLLIASALASPALAQVKLDRADPAVIERDLRRAEDARPQQVGPRPTTETQAAGGENVSVTAGAIIVDSSVFSNDAFAQVIAPYLGRTLDADALKELLSQIAGVARAKGYLFATASIAPQAVSAGVLRISLDEGRIDAVRSLGAPNAQVDAILHRLVGKGPVRAVDFERALLLAGDVAGVRVTDARYVRENGFGILLVTLADDRTSFFVQIDNRGTDIVGPVRATALASVRGIAGKGDEASLLVASTPFDPQELVFAQLKYGAPLNDRGDVIWSSAAFGHTRPGASLKQFDVRGDSYSLATGLSHPLVRSRSASLWGTVELRGLWLDQEILGVRVRRDRVVTLSAGLEGAAKWAGGVVRGNGAIVAGLPFDGVTRMGDPLASRGDGDARFARAELYGDWTRSIATDVSIRVAGAAQLATRPLLASQELGLGGRLFGRAYDDNERSGENGIAGSFEGRLDVPTASGLIRRVQLYGFADAGYVDNARRGLGSGGLYSAGAGLRFGLGPNLNGEAEIAAPIGADRISTGNRHPRLSLRLSAAW</sequence>
<keyword evidence="1" id="KW-0472">Membrane</keyword>
<dbReference type="EMBL" id="WQMS01000001">
    <property type="protein sequence ID" value="MVO76771.1"/>
    <property type="molecule type" value="Genomic_DNA"/>
</dbReference>
<keyword evidence="5" id="KW-0732">Signal</keyword>
<dbReference type="Proteomes" id="UP000441389">
    <property type="component" value="Unassembled WGS sequence"/>
</dbReference>
<keyword evidence="1" id="KW-1134">Transmembrane beta strand</keyword>
<dbReference type="Gene3D" id="3.10.20.310">
    <property type="entry name" value="membrane protein fhac"/>
    <property type="match status" value="1"/>
</dbReference>
<evidence type="ECO:0000313" key="9">
    <source>
        <dbReference type="Proteomes" id="UP000441389"/>
    </source>
</evidence>
<keyword evidence="2" id="KW-0812">Transmembrane</keyword>
<dbReference type="Gene3D" id="2.40.160.50">
    <property type="entry name" value="membrane protein fhac: a member of the omp85/tpsb transporter family"/>
    <property type="match status" value="1"/>
</dbReference>
<proteinExistence type="predicted"/>
<feature type="region of interest" description="Disordered" evidence="4">
    <location>
        <begin position="37"/>
        <end position="60"/>
    </location>
</feature>
<dbReference type="PANTHER" id="PTHR34597">
    <property type="entry name" value="SLR1661 PROTEIN"/>
    <property type="match status" value="1"/>
</dbReference>
<keyword evidence="3" id="KW-0998">Cell outer membrane</keyword>
<feature type="signal peptide" evidence="5">
    <location>
        <begin position="1"/>
        <end position="21"/>
    </location>
</feature>
<dbReference type="Pfam" id="PF08479">
    <property type="entry name" value="POTRA_2"/>
    <property type="match status" value="1"/>
</dbReference>
<dbReference type="GO" id="GO:0098046">
    <property type="term" value="C:type V protein secretion system complex"/>
    <property type="evidence" value="ECO:0007669"/>
    <property type="project" value="TreeGrafter"/>
</dbReference>
<feature type="domain" description="Polypeptide-transport-associated ShlB-type" evidence="7">
    <location>
        <begin position="75"/>
        <end position="140"/>
    </location>
</feature>
<evidence type="ECO:0000256" key="1">
    <source>
        <dbReference type="ARBA" id="ARBA00022452"/>
    </source>
</evidence>
<dbReference type="InterPro" id="IPR005565">
    <property type="entry name" value="Hemolysn_activator_HlyB_C"/>
</dbReference>
<organism evidence="8 9">
    <name type="scientific">Sphingomonas horti</name>
    <dbReference type="NCBI Taxonomy" id="2682842"/>
    <lineage>
        <taxon>Bacteria</taxon>
        <taxon>Pseudomonadati</taxon>
        <taxon>Pseudomonadota</taxon>
        <taxon>Alphaproteobacteria</taxon>
        <taxon>Sphingomonadales</taxon>
        <taxon>Sphingomonadaceae</taxon>
        <taxon>Sphingomonas</taxon>
    </lineage>
</organism>
<keyword evidence="9" id="KW-1185">Reference proteome</keyword>
<dbReference type="GO" id="GO:0046819">
    <property type="term" value="P:protein secretion by the type V secretion system"/>
    <property type="evidence" value="ECO:0007669"/>
    <property type="project" value="TreeGrafter"/>
</dbReference>
<evidence type="ECO:0000256" key="4">
    <source>
        <dbReference type="SAM" id="MobiDB-lite"/>
    </source>
</evidence>
<accession>A0A6I4IZC7</accession>
<evidence type="ECO:0000313" key="8">
    <source>
        <dbReference type="EMBL" id="MVO76771.1"/>
    </source>
</evidence>
<dbReference type="GO" id="GO:0008320">
    <property type="term" value="F:protein transmembrane transporter activity"/>
    <property type="evidence" value="ECO:0007669"/>
    <property type="project" value="TreeGrafter"/>
</dbReference>
<dbReference type="RefSeq" id="WP_157025569.1">
    <property type="nucleotide sequence ID" value="NZ_WQMS01000001.1"/>
</dbReference>